<keyword evidence="1" id="KW-1133">Transmembrane helix</keyword>
<gene>
    <name evidence="2" type="ORF">COR50_18535</name>
</gene>
<dbReference type="OrthoDB" id="9974546at2"/>
<dbReference type="RefSeq" id="WP_098195373.1">
    <property type="nucleotide sequence ID" value="NZ_CP023777.1"/>
</dbReference>
<keyword evidence="3" id="KW-1185">Reference proteome</keyword>
<reference evidence="2 3" key="1">
    <citation type="submission" date="2017-10" db="EMBL/GenBank/DDBJ databases">
        <title>Paenichitinophaga pekingensis gen. nov., sp. nov., isolated from activated sludge.</title>
        <authorList>
            <person name="Jin D."/>
            <person name="Kong X."/>
            <person name="Deng Y."/>
            <person name="Bai Z."/>
        </authorList>
    </citation>
    <scope>NUCLEOTIDE SEQUENCE [LARGE SCALE GENOMIC DNA]</scope>
    <source>
        <strain evidence="2 3">13</strain>
    </source>
</reference>
<keyword evidence="1" id="KW-0472">Membrane</keyword>
<dbReference type="EMBL" id="CP023777">
    <property type="protein sequence ID" value="ATL49005.1"/>
    <property type="molecule type" value="Genomic_DNA"/>
</dbReference>
<evidence type="ECO:0000313" key="3">
    <source>
        <dbReference type="Proteomes" id="UP000220133"/>
    </source>
</evidence>
<sequence length="75" mass="8176">MKNSRPKPSYYIGLIVFFFAGAGFLIAGFNTSPEKMTDGGAMRSSNVYYLLGSAFVLLAFIGLIAGIKMKERNKS</sequence>
<evidence type="ECO:0000256" key="1">
    <source>
        <dbReference type="SAM" id="Phobius"/>
    </source>
</evidence>
<proteinExistence type="predicted"/>
<name>A0A291QYI6_9BACT</name>
<keyword evidence="1" id="KW-0812">Transmembrane</keyword>
<accession>A0A291QYI6</accession>
<dbReference type="Proteomes" id="UP000220133">
    <property type="component" value="Chromosome"/>
</dbReference>
<organism evidence="2 3">
    <name type="scientific">Chitinophaga caeni</name>
    <dbReference type="NCBI Taxonomy" id="2029983"/>
    <lineage>
        <taxon>Bacteria</taxon>
        <taxon>Pseudomonadati</taxon>
        <taxon>Bacteroidota</taxon>
        <taxon>Chitinophagia</taxon>
        <taxon>Chitinophagales</taxon>
        <taxon>Chitinophagaceae</taxon>
        <taxon>Chitinophaga</taxon>
    </lineage>
</organism>
<feature type="transmembrane region" description="Helical" evidence="1">
    <location>
        <begin position="47"/>
        <end position="67"/>
    </location>
</feature>
<evidence type="ECO:0000313" key="2">
    <source>
        <dbReference type="EMBL" id="ATL49005.1"/>
    </source>
</evidence>
<feature type="transmembrane region" description="Helical" evidence="1">
    <location>
        <begin position="9"/>
        <end position="27"/>
    </location>
</feature>
<dbReference type="KEGG" id="cbae:COR50_18535"/>
<protein>
    <submittedName>
        <fullName evidence="2">Uncharacterized protein</fullName>
    </submittedName>
</protein>
<dbReference type="AlphaFoldDB" id="A0A291QYI6"/>